<evidence type="ECO:0000259" key="6">
    <source>
        <dbReference type="PROSITE" id="PS51078"/>
    </source>
</evidence>
<feature type="domain" description="IclR-ED" evidence="6">
    <location>
        <begin position="97"/>
        <end position="281"/>
    </location>
</feature>
<dbReference type="EMBL" id="BMCT01000002">
    <property type="protein sequence ID" value="GGF63102.1"/>
    <property type="molecule type" value="Genomic_DNA"/>
</dbReference>
<dbReference type="GO" id="GO:0003677">
    <property type="term" value="F:DNA binding"/>
    <property type="evidence" value="ECO:0007669"/>
    <property type="project" value="UniProtKB-KW"/>
</dbReference>
<reference evidence="7" key="1">
    <citation type="journal article" date="2014" name="Int. J. Syst. Evol. Microbiol.">
        <title>Complete genome sequence of Corynebacterium casei LMG S-19264T (=DSM 44701T), isolated from a smear-ripened cheese.</title>
        <authorList>
            <consortium name="US DOE Joint Genome Institute (JGI-PGF)"/>
            <person name="Walter F."/>
            <person name="Albersmeier A."/>
            <person name="Kalinowski J."/>
            <person name="Ruckert C."/>
        </authorList>
    </citation>
    <scope>NUCLEOTIDE SEQUENCE</scope>
    <source>
        <strain evidence="7">CCM 7897</strain>
    </source>
</reference>
<dbReference type="SUPFAM" id="SSF55781">
    <property type="entry name" value="GAF domain-like"/>
    <property type="match status" value="1"/>
</dbReference>
<proteinExistence type="predicted"/>
<name>A0A917FCU7_9HYPH</name>
<reference evidence="7" key="2">
    <citation type="submission" date="2020-09" db="EMBL/GenBank/DDBJ databases">
        <authorList>
            <person name="Sun Q."/>
            <person name="Sedlacek I."/>
        </authorList>
    </citation>
    <scope>NUCLEOTIDE SEQUENCE</scope>
    <source>
        <strain evidence="7">CCM 7897</strain>
    </source>
</reference>
<dbReference type="SUPFAM" id="SSF46785">
    <property type="entry name" value="Winged helix' DNA-binding domain"/>
    <property type="match status" value="1"/>
</dbReference>
<evidence type="ECO:0000256" key="4">
    <source>
        <dbReference type="SAM" id="MobiDB-lite"/>
    </source>
</evidence>
<dbReference type="Pfam" id="PF09339">
    <property type="entry name" value="HTH_IclR"/>
    <property type="match status" value="1"/>
</dbReference>
<dbReference type="Gene3D" id="3.30.450.40">
    <property type="match status" value="1"/>
</dbReference>
<dbReference type="InterPro" id="IPR050707">
    <property type="entry name" value="HTH_MetabolicPath_Reg"/>
</dbReference>
<dbReference type="GO" id="GO:0003700">
    <property type="term" value="F:DNA-binding transcription factor activity"/>
    <property type="evidence" value="ECO:0007669"/>
    <property type="project" value="TreeGrafter"/>
</dbReference>
<dbReference type="InterPro" id="IPR029016">
    <property type="entry name" value="GAF-like_dom_sf"/>
</dbReference>
<keyword evidence="1" id="KW-0805">Transcription regulation</keyword>
<evidence type="ECO:0000256" key="2">
    <source>
        <dbReference type="ARBA" id="ARBA00023125"/>
    </source>
</evidence>
<evidence type="ECO:0000313" key="8">
    <source>
        <dbReference type="Proteomes" id="UP000606044"/>
    </source>
</evidence>
<dbReference type="Pfam" id="PF01614">
    <property type="entry name" value="IclR_C"/>
    <property type="match status" value="1"/>
</dbReference>
<gene>
    <name evidence="7" type="ORF">GCM10007301_23620</name>
</gene>
<comment type="caution">
    <text evidence="7">The sequence shown here is derived from an EMBL/GenBank/DDBJ whole genome shotgun (WGS) entry which is preliminary data.</text>
</comment>
<dbReference type="PANTHER" id="PTHR30136">
    <property type="entry name" value="HELIX-TURN-HELIX TRANSCRIPTIONAL REGULATOR, ICLR FAMILY"/>
    <property type="match status" value="1"/>
</dbReference>
<keyword evidence="8" id="KW-1185">Reference proteome</keyword>
<evidence type="ECO:0000256" key="1">
    <source>
        <dbReference type="ARBA" id="ARBA00023015"/>
    </source>
</evidence>
<dbReference type="AlphaFoldDB" id="A0A917FCU7"/>
<dbReference type="GO" id="GO:0045892">
    <property type="term" value="P:negative regulation of DNA-templated transcription"/>
    <property type="evidence" value="ECO:0007669"/>
    <property type="project" value="TreeGrafter"/>
</dbReference>
<protein>
    <submittedName>
        <fullName evidence="7">IclR family transcriptional regulator</fullName>
    </submittedName>
</protein>
<evidence type="ECO:0000259" key="5">
    <source>
        <dbReference type="PROSITE" id="PS51077"/>
    </source>
</evidence>
<dbReference type="InterPro" id="IPR036390">
    <property type="entry name" value="WH_DNA-bd_sf"/>
</dbReference>
<dbReference type="Gene3D" id="1.10.10.10">
    <property type="entry name" value="Winged helix-like DNA-binding domain superfamily/Winged helix DNA-binding domain"/>
    <property type="match status" value="1"/>
</dbReference>
<evidence type="ECO:0000256" key="3">
    <source>
        <dbReference type="ARBA" id="ARBA00023163"/>
    </source>
</evidence>
<feature type="compositionally biased region" description="Low complexity" evidence="4">
    <location>
        <begin position="7"/>
        <end position="23"/>
    </location>
</feature>
<dbReference type="PROSITE" id="PS51077">
    <property type="entry name" value="HTH_ICLR"/>
    <property type="match status" value="1"/>
</dbReference>
<feature type="region of interest" description="Disordered" evidence="4">
    <location>
        <begin position="1"/>
        <end position="23"/>
    </location>
</feature>
<keyword evidence="2" id="KW-0238">DNA-binding</keyword>
<organism evidence="7 8">
    <name type="scientific">Azorhizobium oxalatiphilum</name>
    <dbReference type="NCBI Taxonomy" id="980631"/>
    <lineage>
        <taxon>Bacteria</taxon>
        <taxon>Pseudomonadati</taxon>
        <taxon>Pseudomonadota</taxon>
        <taxon>Alphaproteobacteria</taxon>
        <taxon>Hyphomicrobiales</taxon>
        <taxon>Xanthobacteraceae</taxon>
        <taxon>Azorhizobium</taxon>
    </lineage>
</organism>
<sequence>MRMPKKPATAPAPDAVPDAAGDAGADKRRSSLFVGSTEKAFQVLHAFDGPHRFMTLADIARASGLDRSAAQRLVHTLETLGYIKRVPDTRNYALTSKVLQFSYSYLRANELVDKALPYLLDVSRRLGETANLQELDGPDIVFIARIPGQHMAHIDIVVGSRLPTFFTASGTAMLSRMSEAEQREILAHTNLTPLTPFTETDPEALMARVRQASERGYAITVNQAVMGDISVGAAITDEQGKPVAAITISVPTSRWTPERAEAELAHNVQVAATSISKQRAVRLSS</sequence>
<dbReference type="PROSITE" id="PS51078">
    <property type="entry name" value="ICLR_ED"/>
    <property type="match status" value="1"/>
</dbReference>
<feature type="domain" description="HTH iclR-type" evidence="5">
    <location>
        <begin position="34"/>
        <end position="96"/>
    </location>
</feature>
<dbReference type="Proteomes" id="UP000606044">
    <property type="component" value="Unassembled WGS sequence"/>
</dbReference>
<dbReference type="InterPro" id="IPR014757">
    <property type="entry name" value="Tscrpt_reg_IclR_C"/>
</dbReference>
<evidence type="ECO:0000313" key="7">
    <source>
        <dbReference type="EMBL" id="GGF63102.1"/>
    </source>
</evidence>
<dbReference type="SMART" id="SM00346">
    <property type="entry name" value="HTH_ICLR"/>
    <property type="match status" value="1"/>
</dbReference>
<accession>A0A917FCU7</accession>
<dbReference type="PANTHER" id="PTHR30136:SF35">
    <property type="entry name" value="HTH-TYPE TRANSCRIPTIONAL REGULATOR RV1719"/>
    <property type="match status" value="1"/>
</dbReference>
<dbReference type="InterPro" id="IPR036388">
    <property type="entry name" value="WH-like_DNA-bd_sf"/>
</dbReference>
<dbReference type="InterPro" id="IPR005471">
    <property type="entry name" value="Tscrpt_reg_IclR_N"/>
</dbReference>
<keyword evidence="3" id="KW-0804">Transcription</keyword>